<dbReference type="InterPro" id="IPR036388">
    <property type="entry name" value="WH-like_DNA-bd_sf"/>
</dbReference>
<dbReference type="STRING" id="204773.HEAR0881"/>
<evidence type="ECO:0000313" key="7">
    <source>
        <dbReference type="Proteomes" id="UP000006697"/>
    </source>
</evidence>
<dbReference type="GO" id="GO:0003677">
    <property type="term" value="F:DNA binding"/>
    <property type="evidence" value="ECO:0007669"/>
    <property type="project" value="UniProtKB-KW"/>
</dbReference>
<dbReference type="PROSITE" id="PS50931">
    <property type="entry name" value="HTH_LYSR"/>
    <property type="match status" value="1"/>
</dbReference>
<evidence type="ECO:0000256" key="2">
    <source>
        <dbReference type="ARBA" id="ARBA00023015"/>
    </source>
</evidence>
<dbReference type="eggNOG" id="COG0583">
    <property type="taxonomic scope" value="Bacteria"/>
</dbReference>
<dbReference type="SUPFAM" id="SSF46785">
    <property type="entry name" value="Winged helix' DNA-binding domain"/>
    <property type="match status" value="1"/>
</dbReference>
<evidence type="ECO:0000259" key="5">
    <source>
        <dbReference type="PROSITE" id="PS50931"/>
    </source>
</evidence>
<dbReference type="Gene3D" id="3.40.190.10">
    <property type="entry name" value="Periplasmic binding protein-like II"/>
    <property type="match status" value="2"/>
</dbReference>
<evidence type="ECO:0000313" key="6">
    <source>
        <dbReference type="EMBL" id="CAL61068.1"/>
    </source>
</evidence>
<keyword evidence="2" id="KW-0805">Transcription regulation</keyword>
<proteinExistence type="inferred from homology"/>
<dbReference type="FunFam" id="1.10.10.10:FF:000001">
    <property type="entry name" value="LysR family transcriptional regulator"/>
    <property type="match status" value="1"/>
</dbReference>
<evidence type="ECO:0000256" key="1">
    <source>
        <dbReference type="ARBA" id="ARBA00009437"/>
    </source>
</evidence>
<keyword evidence="4" id="KW-0804">Transcription</keyword>
<dbReference type="InterPro" id="IPR050176">
    <property type="entry name" value="LTTR"/>
</dbReference>
<dbReference type="InterPro" id="IPR036390">
    <property type="entry name" value="WH_DNA-bd_sf"/>
</dbReference>
<dbReference type="Pfam" id="PF00126">
    <property type="entry name" value="HTH_1"/>
    <property type="match status" value="1"/>
</dbReference>
<evidence type="ECO:0000256" key="4">
    <source>
        <dbReference type="ARBA" id="ARBA00023163"/>
    </source>
</evidence>
<accession>A4G3I1</accession>
<dbReference type="EMBL" id="CU207211">
    <property type="protein sequence ID" value="CAL61068.1"/>
    <property type="molecule type" value="Genomic_DNA"/>
</dbReference>
<dbReference type="AlphaFoldDB" id="A4G3I1"/>
<dbReference type="InterPro" id="IPR000847">
    <property type="entry name" value="LysR_HTH_N"/>
</dbReference>
<dbReference type="InterPro" id="IPR005119">
    <property type="entry name" value="LysR_subst-bd"/>
</dbReference>
<dbReference type="Proteomes" id="UP000006697">
    <property type="component" value="Chromosome"/>
</dbReference>
<dbReference type="PRINTS" id="PR00039">
    <property type="entry name" value="HTHLYSR"/>
</dbReference>
<dbReference type="SUPFAM" id="SSF53850">
    <property type="entry name" value="Periplasmic binding protein-like II"/>
    <property type="match status" value="1"/>
</dbReference>
<reference evidence="6 7" key="1">
    <citation type="journal article" date="2007" name="PLoS Genet.">
        <title>A tale of two oxidation states: bacterial colonization of arsenic-rich environments.</title>
        <authorList>
            <person name="Muller D."/>
            <person name="Medigue C."/>
            <person name="Koechler S."/>
            <person name="Barbe V."/>
            <person name="Barakat M."/>
            <person name="Talla E."/>
            <person name="Bonnefoy V."/>
            <person name="Krin E."/>
            <person name="Arsene-Ploetze F."/>
            <person name="Carapito C."/>
            <person name="Chandler M."/>
            <person name="Cournoyer B."/>
            <person name="Cruveiller S."/>
            <person name="Dossat C."/>
            <person name="Duval S."/>
            <person name="Heymann M."/>
            <person name="Leize E."/>
            <person name="Lieutaud A."/>
            <person name="Lievremont D."/>
            <person name="Makita Y."/>
            <person name="Mangenot S."/>
            <person name="Nitschke W."/>
            <person name="Ortet P."/>
            <person name="Perdrial N."/>
            <person name="Schoepp B."/>
            <person name="Siguier N."/>
            <person name="Simeonova D.D."/>
            <person name="Rouy Z."/>
            <person name="Segurens B."/>
            <person name="Turlin E."/>
            <person name="Vallenet D."/>
            <person name="Van Dorsselaer A."/>
            <person name="Weiss S."/>
            <person name="Weissenbach J."/>
            <person name="Lett M.C."/>
            <person name="Danchin A."/>
            <person name="Bertin P.N."/>
        </authorList>
    </citation>
    <scope>NUCLEOTIDE SEQUENCE [LARGE SCALE GENOMIC DNA]</scope>
    <source>
        <strain evidence="7">ULPAs1</strain>
    </source>
</reference>
<keyword evidence="3" id="KW-0238">DNA-binding</keyword>
<dbReference type="HOGENOM" id="CLU_039613_1_1_4"/>
<sequence length="284" mass="31142">MLDPVLLRSFVAVVDTGSFTRAADSVHLTQSTISQQIRRLEMQVGCDLLNRSGRYVTTTLEGERLLRYAHRIAQLMDEAMEQIAQSAGKGEVRLGVPEDFVGRALTPTLSAFIDTYSAVRLEVSSGMSHELWQRFQRGELDLALIKQRVGSMPGLASWSERLCWVESRSRPNAMHDPIPLVVFPIGGLYRSEMMHALDAAGLRWRITYVSASLASVSAAVEAGLGVTLLPRRLLAAGHRMLDAASGFKVVPPLELALHGQTEIPVHAKDLAARLISACDQIMQA</sequence>
<dbReference type="GO" id="GO:0003700">
    <property type="term" value="F:DNA-binding transcription factor activity"/>
    <property type="evidence" value="ECO:0007669"/>
    <property type="project" value="InterPro"/>
</dbReference>
<name>A4G3I1_HERAR</name>
<feature type="domain" description="HTH lysR-type" evidence="5">
    <location>
        <begin position="2"/>
        <end position="59"/>
    </location>
</feature>
<evidence type="ECO:0000256" key="3">
    <source>
        <dbReference type="ARBA" id="ARBA00023125"/>
    </source>
</evidence>
<protein>
    <submittedName>
        <fullName evidence="6">LysR-family transcriptional regulator</fullName>
    </submittedName>
</protein>
<dbReference type="OrthoDB" id="6555293at2"/>
<dbReference type="KEGG" id="har:HEAR0881"/>
<dbReference type="PANTHER" id="PTHR30579">
    <property type="entry name" value="TRANSCRIPTIONAL REGULATOR"/>
    <property type="match status" value="1"/>
</dbReference>
<dbReference type="PANTHER" id="PTHR30579:SF7">
    <property type="entry name" value="HTH-TYPE TRANSCRIPTIONAL REGULATOR LRHA-RELATED"/>
    <property type="match status" value="1"/>
</dbReference>
<organism evidence="6 7">
    <name type="scientific">Herminiimonas arsenicoxydans</name>
    <dbReference type="NCBI Taxonomy" id="204773"/>
    <lineage>
        <taxon>Bacteria</taxon>
        <taxon>Pseudomonadati</taxon>
        <taxon>Pseudomonadota</taxon>
        <taxon>Betaproteobacteria</taxon>
        <taxon>Burkholderiales</taxon>
        <taxon>Oxalobacteraceae</taxon>
        <taxon>Herminiimonas</taxon>
    </lineage>
</organism>
<keyword evidence="7" id="KW-1185">Reference proteome</keyword>
<dbReference type="Gene3D" id="1.10.10.10">
    <property type="entry name" value="Winged helix-like DNA-binding domain superfamily/Winged helix DNA-binding domain"/>
    <property type="match status" value="1"/>
</dbReference>
<dbReference type="Pfam" id="PF03466">
    <property type="entry name" value="LysR_substrate"/>
    <property type="match status" value="1"/>
</dbReference>
<comment type="similarity">
    <text evidence="1">Belongs to the LysR transcriptional regulatory family.</text>
</comment>
<gene>
    <name evidence="6" type="ordered locus">HEAR0881</name>
</gene>